<feature type="transmembrane region" description="Helical" evidence="9">
    <location>
        <begin position="147"/>
        <end position="166"/>
    </location>
</feature>
<name>A0A494WYD6_9BURK</name>
<dbReference type="PANTHER" id="PTHR43528:SF8">
    <property type="entry name" value="BLR0239 PROTEIN"/>
    <property type="match status" value="1"/>
</dbReference>
<dbReference type="GO" id="GO:0005886">
    <property type="term" value="C:plasma membrane"/>
    <property type="evidence" value="ECO:0007669"/>
    <property type="project" value="UniProtKB-SubCell"/>
</dbReference>
<evidence type="ECO:0000256" key="1">
    <source>
        <dbReference type="ARBA" id="ARBA00004651"/>
    </source>
</evidence>
<keyword evidence="4" id="KW-1003">Cell membrane</keyword>
<feature type="transmembrane region" description="Helical" evidence="9">
    <location>
        <begin position="231"/>
        <end position="253"/>
    </location>
</feature>
<evidence type="ECO:0000256" key="4">
    <source>
        <dbReference type="ARBA" id="ARBA00022475"/>
    </source>
</evidence>
<dbReference type="SUPFAM" id="SSF103473">
    <property type="entry name" value="MFS general substrate transporter"/>
    <property type="match status" value="1"/>
</dbReference>
<dbReference type="OrthoDB" id="6766492at2"/>
<comment type="caution">
    <text evidence="11">The sequence shown here is derived from an EMBL/GenBank/DDBJ whole genome shotgun (WGS) entry which is preliminary data.</text>
</comment>
<sequence length="438" mass="47242">MPRKGIIFGIVIGHSLEWYDFMVFTSFSVTISHLFFPGHSLYESLLTTTATLGVAFIARPIGGVLLGLYADRRGRKAALTLAACLMTLSMMIITCAPTYAAIGIGAPMLIVVARLLQGLSAGGEFGSSTSLLVELARPARRGLHGSWQMTGQAIAILAATLIGALMNQLLAKSSIEQWGWRIPFAIGTLIGPVGFLLRRDLDTHRALSNVDVEHASEAVSLHVIIRTEWRALIRAIGVVIALPVSIYILLSYLPVYTTMELKLPVVDAFFALVVGCTLLAILAPLAGALSDYVGRKRLTIAALVGTLAIIYPLYAWLLESPSLTRMMLTQSAMSIGLAGYFGPYGALLAEMFPSRHRATCLSLAYNVSVTLFGGFAQVFVMWITHRTGSSLAPIYYVMCGLAVSLASVMTIGPKRVRALATEHEHVLAEGMALQESRR</sequence>
<dbReference type="GO" id="GO:0015293">
    <property type="term" value="F:symporter activity"/>
    <property type="evidence" value="ECO:0007669"/>
    <property type="project" value="UniProtKB-KW"/>
</dbReference>
<feature type="domain" description="Major facilitator superfamily (MFS) profile" evidence="10">
    <location>
        <begin position="6"/>
        <end position="417"/>
    </location>
</feature>
<dbReference type="PANTHER" id="PTHR43528">
    <property type="entry name" value="ALPHA-KETOGLUTARATE PERMEASE"/>
    <property type="match status" value="1"/>
</dbReference>
<feature type="transmembrane region" description="Helical" evidence="9">
    <location>
        <begin position="329"/>
        <end position="349"/>
    </location>
</feature>
<dbReference type="PROSITE" id="PS00217">
    <property type="entry name" value="SUGAR_TRANSPORT_2"/>
    <property type="match status" value="1"/>
</dbReference>
<dbReference type="Proteomes" id="UP000270342">
    <property type="component" value="Unassembled WGS sequence"/>
</dbReference>
<comment type="subcellular location">
    <subcellularLocation>
        <location evidence="1">Cell membrane</location>
        <topology evidence="1">Multi-pass membrane protein</topology>
    </subcellularLocation>
</comment>
<dbReference type="PROSITE" id="PS50850">
    <property type="entry name" value="MFS"/>
    <property type="match status" value="1"/>
</dbReference>
<accession>A0A494WYD6</accession>
<keyword evidence="7 9" id="KW-1133">Transmembrane helix</keyword>
<feature type="transmembrane region" description="Helical" evidence="9">
    <location>
        <begin position="298"/>
        <end position="317"/>
    </location>
</feature>
<keyword evidence="6" id="KW-0769">Symport</keyword>
<feature type="transmembrane region" description="Helical" evidence="9">
    <location>
        <begin position="361"/>
        <end position="382"/>
    </location>
</feature>
<dbReference type="InterPro" id="IPR020846">
    <property type="entry name" value="MFS_dom"/>
</dbReference>
<evidence type="ECO:0000256" key="6">
    <source>
        <dbReference type="ARBA" id="ARBA00022847"/>
    </source>
</evidence>
<evidence type="ECO:0000259" key="10">
    <source>
        <dbReference type="PROSITE" id="PS50850"/>
    </source>
</evidence>
<comment type="similarity">
    <text evidence="2">Belongs to the major facilitator superfamily. Metabolite:H+ Symporter (MHS) family (TC 2.A.1.6) family.</text>
</comment>
<protein>
    <submittedName>
        <fullName evidence="11">MFS transporter</fullName>
    </submittedName>
</protein>
<feature type="transmembrane region" description="Helical" evidence="9">
    <location>
        <begin position="394"/>
        <end position="412"/>
    </location>
</feature>
<keyword evidence="3" id="KW-0813">Transport</keyword>
<keyword evidence="5 9" id="KW-0812">Transmembrane</keyword>
<evidence type="ECO:0000256" key="2">
    <source>
        <dbReference type="ARBA" id="ARBA00008240"/>
    </source>
</evidence>
<evidence type="ECO:0000256" key="3">
    <source>
        <dbReference type="ARBA" id="ARBA00022448"/>
    </source>
</evidence>
<dbReference type="AlphaFoldDB" id="A0A494WYD6"/>
<evidence type="ECO:0000313" key="11">
    <source>
        <dbReference type="EMBL" id="RKP43557.1"/>
    </source>
</evidence>
<dbReference type="PROSITE" id="PS00216">
    <property type="entry name" value="SUGAR_TRANSPORT_1"/>
    <property type="match status" value="1"/>
</dbReference>
<dbReference type="InterPro" id="IPR051084">
    <property type="entry name" value="H+-coupled_symporters"/>
</dbReference>
<feature type="transmembrane region" description="Helical" evidence="9">
    <location>
        <begin position="77"/>
        <end position="93"/>
    </location>
</feature>
<keyword evidence="12" id="KW-1185">Reference proteome</keyword>
<evidence type="ECO:0000256" key="9">
    <source>
        <dbReference type="SAM" id="Phobius"/>
    </source>
</evidence>
<dbReference type="InterPro" id="IPR005829">
    <property type="entry name" value="Sugar_transporter_CS"/>
</dbReference>
<dbReference type="InterPro" id="IPR036259">
    <property type="entry name" value="MFS_trans_sf"/>
</dbReference>
<proteinExistence type="inferred from homology"/>
<reference evidence="11 12" key="1">
    <citation type="submission" date="2018-10" db="EMBL/GenBank/DDBJ databases">
        <title>Robbsia sp. DHC34, isolated from soil.</title>
        <authorList>
            <person name="Gao Z.-H."/>
            <person name="Qiu L.-H."/>
        </authorList>
    </citation>
    <scope>NUCLEOTIDE SEQUENCE [LARGE SCALE GENOMIC DNA]</scope>
    <source>
        <strain evidence="11 12">DHC34</strain>
    </source>
</reference>
<feature type="transmembrane region" description="Helical" evidence="9">
    <location>
        <begin position="265"/>
        <end position="286"/>
    </location>
</feature>
<feature type="transmembrane region" description="Helical" evidence="9">
    <location>
        <begin position="50"/>
        <end position="70"/>
    </location>
</feature>
<dbReference type="Gene3D" id="1.20.1250.20">
    <property type="entry name" value="MFS general substrate transporter like domains"/>
    <property type="match status" value="1"/>
</dbReference>
<keyword evidence="8 9" id="KW-0472">Membrane</keyword>
<dbReference type="InterPro" id="IPR011701">
    <property type="entry name" value="MFS"/>
</dbReference>
<evidence type="ECO:0000313" key="12">
    <source>
        <dbReference type="Proteomes" id="UP000270342"/>
    </source>
</evidence>
<evidence type="ECO:0000256" key="8">
    <source>
        <dbReference type="ARBA" id="ARBA00023136"/>
    </source>
</evidence>
<evidence type="ECO:0000256" key="7">
    <source>
        <dbReference type="ARBA" id="ARBA00022989"/>
    </source>
</evidence>
<dbReference type="EMBL" id="RBZU01000028">
    <property type="protein sequence ID" value="RKP43557.1"/>
    <property type="molecule type" value="Genomic_DNA"/>
</dbReference>
<gene>
    <name evidence="11" type="ORF">D7S86_28775</name>
</gene>
<dbReference type="Pfam" id="PF07690">
    <property type="entry name" value="MFS_1"/>
    <property type="match status" value="1"/>
</dbReference>
<organism evidence="11 12">
    <name type="scientific">Pararobbsia silviterrae</name>
    <dbReference type="NCBI Taxonomy" id="1792498"/>
    <lineage>
        <taxon>Bacteria</taxon>
        <taxon>Pseudomonadati</taxon>
        <taxon>Pseudomonadota</taxon>
        <taxon>Betaproteobacteria</taxon>
        <taxon>Burkholderiales</taxon>
        <taxon>Burkholderiaceae</taxon>
        <taxon>Pararobbsia</taxon>
    </lineage>
</organism>
<evidence type="ECO:0000256" key="5">
    <source>
        <dbReference type="ARBA" id="ARBA00022692"/>
    </source>
</evidence>